<name>A0A1V9G4U4_9BACT</name>
<reference evidence="1 2" key="1">
    <citation type="submission" date="2016-03" db="EMBL/GenBank/DDBJ databases">
        <title>Niastella vici sp. nov., isolated from farmland soil.</title>
        <authorList>
            <person name="Chen L."/>
            <person name="Wang D."/>
            <person name="Yang S."/>
            <person name="Wang G."/>
        </authorList>
    </citation>
    <scope>NUCLEOTIDE SEQUENCE [LARGE SCALE GENOMIC DNA]</scope>
    <source>
        <strain evidence="1 2">DJ57</strain>
    </source>
</reference>
<comment type="caution">
    <text evidence="1">The sequence shown here is derived from an EMBL/GenBank/DDBJ whole genome shotgun (WGS) entry which is preliminary data.</text>
</comment>
<protein>
    <submittedName>
        <fullName evidence="1">Uncharacterized protein</fullName>
    </submittedName>
</protein>
<keyword evidence="2" id="KW-1185">Reference proteome</keyword>
<evidence type="ECO:0000313" key="2">
    <source>
        <dbReference type="Proteomes" id="UP000192796"/>
    </source>
</evidence>
<dbReference type="Proteomes" id="UP000192796">
    <property type="component" value="Unassembled WGS sequence"/>
</dbReference>
<evidence type="ECO:0000313" key="1">
    <source>
        <dbReference type="EMBL" id="OQP65528.1"/>
    </source>
</evidence>
<dbReference type="RefSeq" id="WP_081146426.1">
    <property type="nucleotide sequence ID" value="NZ_LVYD01000024.1"/>
</dbReference>
<dbReference type="EMBL" id="LVYD01000024">
    <property type="protein sequence ID" value="OQP65528.1"/>
    <property type="molecule type" value="Genomic_DNA"/>
</dbReference>
<dbReference type="AlphaFoldDB" id="A0A1V9G4U4"/>
<gene>
    <name evidence="1" type="ORF">A3860_17845</name>
</gene>
<organism evidence="1 2">
    <name type="scientific">Niastella vici</name>
    <dbReference type="NCBI Taxonomy" id="1703345"/>
    <lineage>
        <taxon>Bacteria</taxon>
        <taxon>Pseudomonadati</taxon>
        <taxon>Bacteroidota</taxon>
        <taxon>Chitinophagia</taxon>
        <taxon>Chitinophagales</taxon>
        <taxon>Chitinophagaceae</taxon>
        <taxon>Niastella</taxon>
    </lineage>
</organism>
<accession>A0A1V9G4U4</accession>
<proteinExistence type="predicted"/>
<dbReference type="STRING" id="1703345.A3860_17845"/>
<sequence>MDTNEMNTLAEMISEKLYNRLLSDEKFSNLLALASPEGQEAAAEVTATIVFNKFQECGALDMSNLDIDQLQTVVSQLQANQEPDIVVKRME</sequence>